<organism evidence="10 11">
    <name type="scientific">Cohnella terricola</name>
    <dbReference type="NCBI Taxonomy" id="1289167"/>
    <lineage>
        <taxon>Bacteria</taxon>
        <taxon>Bacillati</taxon>
        <taxon>Bacillota</taxon>
        <taxon>Bacilli</taxon>
        <taxon>Bacillales</taxon>
        <taxon>Paenibacillaceae</taxon>
        <taxon>Cohnella</taxon>
    </lineage>
</organism>
<comment type="similarity">
    <text evidence="2">Belongs to the GerABKC lipoprotein family.</text>
</comment>
<keyword evidence="7" id="KW-0449">Lipoprotein</keyword>
<gene>
    <name evidence="10" type="ORF">FPZ45_13990</name>
</gene>
<dbReference type="AlphaFoldDB" id="A0A559JGR3"/>
<dbReference type="RefSeq" id="WP_144702806.1">
    <property type="nucleotide sequence ID" value="NZ_VNJJ01000007.1"/>
</dbReference>
<dbReference type="PANTHER" id="PTHR35789:SF1">
    <property type="entry name" value="SPORE GERMINATION PROTEIN B3"/>
    <property type="match status" value="1"/>
</dbReference>
<reference evidence="10 11" key="1">
    <citation type="submission" date="2019-07" db="EMBL/GenBank/DDBJ databases">
        <authorList>
            <person name="Kim J."/>
        </authorList>
    </citation>
    <scope>NUCLEOTIDE SEQUENCE [LARGE SCALE GENOMIC DNA]</scope>
    <source>
        <strain evidence="10 11">G13</strain>
    </source>
</reference>
<feature type="domain" description="Spore germination GerAC-like C-terminal" evidence="8">
    <location>
        <begin position="214"/>
        <end position="378"/>
    </location>
</feature>
<name>A0A559JGR3_9BACL</name>
<dbReference type="OrthoDB" id="9816067at2"/>
<dbReference type="PROSITE" id="PS51257">
    <property type="entry name" value="PROKAR_LIPOPROTEIN"/>
    <property type="match status" value="1"/>
</dbReference>
<dbReference type="Pfam" id="PF25198">
    <property type="entry name" value="Spore_GerAC_N"/>
    <property type="match status" value="1"/>
</dbReference>
<evidence type="ECO:0000313" key="11">
    <source>
        <dbReference type="Proteomes" id="UP000316330"/>
    </source>
</evidence>
<dbReference type="InterPro" id="IPR038501">
    <property type="entry name" value="Spore_GerAC_C_sf"/>
</dbReference>
<keyword evidence="5" id="KW-0472">Membrane</keyword>
<proteinExistence type="inferred from homology"/>
<dbReference type="Pfam" id="PF05504">
    <property type="entry name" value="Spore_GerAC"/>
    <property type="match status" value="1"/>
</dbReference>
<dbReference type="PANTHER" id="PTHR35789">
    <property type="entry name" value="SPORE GERMINATION PROTEIN B3"/>
    <property type="match status" value="1"/>
</dbReference>
<accession>A0A559JGR3</accession>
<dbReference type="InterPro" id="IPR008844">
    <property type="entry name" value="Spore_GerAC-like"/>
</dbReference>
<sequence length="393" mass="43819">MSVRWRRTSLIVLLLLLMTGCWDRRELNEQALIFAWGMDLNDDGSYQATAQFAIPHKMGSNSGGAGRAFFTISGNGGSIYEAAKDIQLKVSRAWFAGHRRAILIGERLAKSGLAPILDEYSRNPIVRLRTDILVVKGISVADFLALSYPLEQLSASAFFRIHQASDLNPDLTMRDFLMAHASEEDCPVLPVVTAQAKPLSDEDKQSGAGLRLWGTAIFDKDARLVGNLPQKKAHTVYWIKGQLGSTIRPVKIPGEENEIITELNRLSAKIKTTVENGDILIGIQLGGYGILRENNTQLDLSRSQKIIMVQNYLNEQTADEVKGVIQEIQALGTDVLGFGLAVHRQHPQEWRTLKKDWPRHFRKARVEVEVKARLEETGMTGSSLVLKKNELRP</sequence>
<dbReference type="InterPro" id="IPR057336">
    <property type="entry name" value="GerAC_N"/>
</dbReference>
<dbReference type="Proteomes" id="UP000316330">
    <property type="component" value="Unassembled WGS sequence"/>
</dbReference>
<evidence type="ECO:0000259" key="8">
    <source>
        <dbReference type="Pfam" id="PF05504"/>
    </source>
</evidence>
<keyword evidence="4" id="KW-0732">Signal</keyword>
<evidence type="ECO:0000256" key="7">
    <source>
        <dbReference type="ARBA" id="ARBA00023288"/>
    </source>
</evidence>
<keyword evidence="11" id="KW-1185">Reference proteome</keyword>
<keyword evidence="3" id="KW-0309">Germination</keyword>
<evidence type="ECO:0000256" key="5">
    <source>
        <dbReference type="ARBA" id="ARBA00023136"/>
    </source>
</evidence>
<dbReference type="InterPro" id="IPR046953">
    <property type="entry name" value="Spore_GerAC-like_C"/>
</dbReference>
<dbReference type="EMBL" id="VNJJ01000007">
    <property type="protein sequence ID" value="TVX99059.1"/>
    <property type="molecule type" value="Genomic_DNA"/>
</dbReference>
<comment type="caution">
    <text evidence="10">The sequence shown here is derived from an EMBL/GenBank/DDBJ whole genome shotgun (WGS) entry which is preliminary data.</text>
</comment>
<keyword evidence="6" id="KW-0564">Palmitate</keyword>
<evidence type="ECO:0000259" key="9">
    <source>
        <dbReference type="Pfam" id="PF25198"/>
    </source>
</evidence>
<evidence type="ECO:0000256" key="3">
    <source>
        <dbReference type="ARBA" id="ARBA00022544"/>
    </source>
</evidence>
<dbReference type="NCBIfam" id="TIGR02887">
    <property type="entry name" value="spore_ger_x_C"/>
    <property type="match status" value="1"/>
</dbReference>
<protein>
    <submittedName>
        <fullName evidence="10">Ger(X)C family spore germination protein</fullName>
    </submittedName>
</protein>
<dbReference type="Gene3D" id="6.20.190.10">
    <property type="entry name" value="Nutrient germinant receptor protein C, domain 1"/>
    <property type="match status" value="1"/>
</dbReference>
<evidence type="ECO:0000313" key="10">
    <source>
        <dbReference type="EMBL" id="TVX99059.1"/>
    </source>
</evidence>
<feature type="domain" description="Spore germination protein N-terminal" evidence="9">
    <location>
        <begin position="23"/>
        <end position="193"/>
    </location>
</feature>
<evidence type="ECO:0000256" key="6">
    <source>
        <dbReference type="ARBA" id="ARBA00023139"/>
    </source>
</evidence>
<dbReference type="GO" id="GO:0009847">
    <property type="term" value="P:spore germination"/>
    <property type="evidence" value="ECO:0007669"/>
    <property type="project" value="InterPro"/>
</dbReference>
<dbReference type="Gene3D" id="3.30.300.210">
    <property type="entry name" value="Nutrient germinant receptor protein C, domain 3"/>
    <property type="match status" value="1"/>
</dbReference>
<evidence type="ECO:0000256" key="4">
    <source>
        <dbReference type="ARBA" id="ARBA00022729"/>
    </source>
</evidence>
<dbReference type="GO" id="GO:0016020">
    <property type="term" value="C:membrane"/>
    <property type="evidence" value="ECO:0007669"/>
    <property type="project" value="UniProtKB-SubCell"/>
</dbReference>
<evidence type="ECO:0000256" key="2">
    <source>
        <dbReference type="ARBA" id="ARBA00007886"/>
    </source>
</evidence>
<comment type="subcellular location">
    <subcellularLocation>
        <location evidence="1">Membrane</location>
        <topology evidence="1">Lipid-anchor</topology>
    </subcellularLocation>
</comment>
<evidence type="ECO:0000256" key="1">
    <source>
        <dbReference type="ARBA" id="ARBA00004635"/>
    </source>
</evidence>